<dbReference type="EMBL" id="CZRL01000063">
    <property type="protein sequence ID" value="CUS51446.1"/>
    <property type="molecule type" value="Genomic_DNA"/>
</dbReference>
<dbReference type="PANTHER" id="PTHR23131">
    <property type="entry name" value="ENDORIBONUCLEASE LACTB2"/>
    <property type="match status" value="1"/>
</dbReference>
<dbReference type="AlphaFoldDB" id="A0A160TRW6"/>
<dbReference type="SMART" id="SM00849">
    <property type="entry name" value="Lactamase_B"/>
    <property type="match status" value="1"/>
</dbReference>
<dbReference type="Gene3D" id="3.60.15.10">
    <property type="entry name" value="Ribonuclease Z/Hydroxyacylglutathione hydrolase-like"/>
    <property type="match status" value="1"/>
</dbReference>
<dbReference type="PANTHER" id="PTHR23131:SF0">
    <property type="entry name" value="ENDORIBONUCLEASE LACTB2"/>
    <property type="match status" value="1"/>
</dbReference>
<evidence type="ECO:0000313" key="2">
    <source>
        <dbReference type="EMBL" id="CUS51446.1"/>
    </source>
</evidence>
<dbReference type="SUPFAM" id="SSF56281">
    <property type="entry name" value="Metallo-hydrolase/oxidoreductase"/>
    <property type="match status" value="1"/>
</dbReference>
<dbReference type="CDD" id="cd16278">
    <property type="entry name" value="metallo-hydrolase-like_MBL-fold"/>
    <property type="match status" value="1"/>
</dbReference>
<dbReference type="InterPro" id="IPR050662">
    <property type="entry name" value="Sec-metab_biosynth-thioest"/>
</dbReference>
<dbReference type="Pfam" id="PF17778">
    <property type="entry name" value="WHD_BLACT"/>
    <property type="match status" value="1"/>
</dbReference>
<name>A0A160TRW6_9ZZZZ</name>
<organism evidence="2">
    <name type="scientific">hydrothermal vent metagenome</name>
    <dbReference type="NCBI Taxonomy" id="652676"/>
    <lineage>
        <taxon>unclassified sequences</taxon>
        <taxon>metagenomes</taxon>
        <taxon>ecological metagenomes</taxon>
    </lineage>
</organism>
<evidence type="ECO:0000259" key="1">
    <source>
        <dbReference type="SMART" id="SM00849"/>
    </source>
</evidence>
<gene>
    <name evidence="2" type="ORF">MGWOODY_XGa1063</name>
</gene>
<proteinExistence type="predicted"/>
<dbReference type="InterPro" id="IPR001279">
    <property type="entry name" value="Metallo-B-lactamas"/>
</dbReference>
<dbReference type="Gene3D" id="1.10.10.10">
    <property type="entry name" value="Winged helix-like DNA-binding domain superfamily/Winged helix DNA-binding domain"/>
    <property type="match status" value="1"/>
</dbReference>
<reference evidence="2" key="1">
    <citation type="submission" date="2015-10" db="EMBL/GenBank/DDBJ databases">
        <authorList>
            <person name="Gilbert D.G."/>
        </authorList>
    </citation>
    <scope>NUCLEOTIDE SEQUENCE</scope>
</reference>
<protein>
    <submittedName>
        <fullName evidence="2">Metallo-beta-lactamase family protein</fullName>
    </submittedName>
</protein>
<feature type="domain" description="Metallo-beta-lactamase" evidence="1">
    <location>
        <begin position="38"/>
        <end position="212"/>
    </location>
</feature>
<dbReference type="InterPro" id="IPR041516">
    <property type="entry name" value="LACTB2_WH"/>
</dbReference>
<dbReference type="InterPro" id="IPR036866">
    <property type="entry name" value="RibonucZ/Hydroxyglut_hydro"/>
</dbReference>
<dbReference type="Pfam" id="PF00753">
    <property type="entry name" value="Lactamase_B"/>
    <property type="match status" value="1"/>
</dbReference>
<sequence>MVEIPFIKDHDFAYGAVEQVTTGLRRITARNPSAFTFHGTGTYILGEGEVAVIDPGPSDQAHIQALLDSVANEQVTHIIVTHCHRDHSPAAEPLKAATGAPTYAYGPHGGTASNPTENLEEGVDRDFAPDVYVSDGEQITGNGWTLECVHTPGHTSNHMCFAWTEGNALFSGDHVMGWSTTVIVPPDGSMTDYLSSLDKLLMRNEDCFWPTHGSPIKDPIPYLTALIEHRLQRIETIRTLLKPKDLRITDMVPEMYPDLQPELHGAAGLSTLASIQHLERLGEVQPIAGSGSDTYFRFMK</sequence>
<accession>A0A160TRW6</accession>
<dbReference type="InterPro" id="IPR036388">
    <property type="entry name" value="WH-like_DNA-bd_sf"/>
</dbReference>